<reference evidence="1 2" key="1">
    <citation type="submission" date="2023-08" db="EMBL/GenBank/DDBJ databases">
        <authorList>
            <person name="Park J.-S."/>
        </authorList>
    </citation>
    <scope>NUCLEOTIDE SEQUENCE [LARGE SCALE GENOMIC DNA]</scope>
    <source>
        <strain evidence="1 2">2205BS29-5</strain>
    </source>
</reference>
<evidence type="ECO:0000313" key="2">
    <source>
        <dbReference type="Proteomes" id="UP001224997"/>
    </source>
</evidence>
<keyword evidence="1" id="KW-0224">Dipeptidase</keyword>
<dbReference type="EC" id="3.4.13.-" evidence="1"/>
<evidence type="ECO:0000313" key="1">
    <source>
        <dbReference type="EMBL" id="MDP5305964.1"/>
    </source>
</evidence>
<dbReference type="Pfam" id="PF01244">
    <property type="entry name" value="Peptidase_M19"/>
    <property type="match status" value="1"/>
</dbReference>
<dbReference type="SUPFAM" id="SSF51556">
    <property type="entry name" value="Metallo-dependent hydrolases"/>
    <property type="match status" value="1"/>
</dbReference>
<comment type="caution">
    <text evidence="1">The sequence shown here is derived from an EMBL/GenBank/DDBJ whole genome shotgun (WGS) entry which is preliminary data.</text>
</comment>
<accession>A0ABT9J839</accession>
<sequence length="394" mass="42233">MRRILLVLAIVLVGAAAAFFVLAPGQVERALNPLRMPEEGWPVSAEAEALHRRLVIGDWHADPLLWDRDLLERGNRGHTDIPRLLEGNVAVQVFTTVTKSPRGQNYDQNSAGAPDNITPLFIGQLRPVESWFSLRERALVQATALRDMAARSSGSLRLIRTRDDLERLLQDRAGGQAVLGAILGSEGAHPLEGDLANLDVLHEAGFRLLGLTHFFDNELGGSLHGEGGTGSGLSGFGRQVVDRMIARGMVIDLAHASPQMVRDVLAIDGARPILSHTGIRSHCDSPRNLEDGLLRQIAEKGGVIGIGFWSDVVCGETPADIAGAIRAAIAVVGEDHVSLGSDYDGSVDAPFDAANMAALTQALMDAGLDEDRIAKVMGGNMMRYLAEVLPVEQP</sequence>
<keyword evidence="1" id="KW-0378">Hydrolase</keyword>
<dbReference type="Proteomes" id="UP001224997">
    <property type="component" value="Unassembled WGS sequence"/>
</dbReference>
<dbReference type="Gene3D" id="3.20.20.140">
    <property type="entry name" value="Metal-dependent hydrolases"/>
    <property type="match status" value="1"/>
</dbReference>
<protein>
    <submittedName>
        <fullName evidence="1">Membrane dipeptidase</fullName>
        <ecNumber evidence="1">3.4.13.-</ecNumber>
    </submittedName>
</protein>
<dbReference type="RefSeq" id="WP_305961840.1">
    <property type="nucleotide sequence ID" value="NZ_JAVAMQ010000002.1"/>
</dbReference>
<organism evidence="1 2">
    <name type="scientific">Paracoccus spongiarum</name>
    <dbReference type="NCBI Taxonomy" id="3064387"/>
    <lineage>
        <taxon>Bacteria</taxon>
        <taxon>Pseudomonadati</taxon>
        <taxon>Pseudomonadota</taxon>
        <taxon>Alphaproteobacteria</taxon>
        <taxon>Rhodobacterales</taxon>
        <taxon>Paracoccaceae</taxon>
        <taxon>Paracoccus</taxon>
    </lineage>
</organism>
<dbReference type="PANTHER" id="PTHR10443:SF12">
    <property type="entry name" value="DIPEPTIDASE"/>
    <property type="match status" value="1"/>
</dbReference>
<proteinExistence type="predicted"/>
<dbReference type="InterPro" id="IPR008257">
    <property type="entry name" value="Pept_M19"/>
</dbReference>
<keyword evidence="2" id="KW-1185">Reference proteome</keyword>
<gene>
    <name evidence="1" type="ORF">Q5Y72_02505</name>
</gene>
<dbReference type="GO" id="GO:0016805">
    <property type="term" value="F:dipeptidase activity"/>
    <property type="evidence" value="ECO:0007669"/>
    <property type="project" value="UniProtKB-KW"/>
</dbReference>
<keyword evidence="1" id="KW-0645">Protease</keyword>
<name>A0ABT9J839_9RHOB</name>
<dbReference type="InterPro" id="IPR032466">
    <property type="entry name" value="Metal_Hydrolase"/>
</dbReference>
<dbReference type="PANTHER" id="PTHR10443">
    <property type="entry name" value="MICROSOMAL DIPEPTIDASE"/>
    <property type="match status" value="1"/>
</dbReference>
<dbReference type="PROSITE" id="PS51365">
    <property type="entry name" value="RENAL_DIPEPTIDASE_2"/>
    <property type="match status" value="1"/>
</dbReference>
<dbReference type="EMBL" id="JAVAMQ010000002">
    <property type="protein sequence ID" value="MDP5305964.1"/>
    <property type="molecule type" value="Genomic_DNA"/>
</dbReference>